<comment type="similarity">
    <text evidence="1">Belongs to the SCAR/WAVE family.</text>
</comment>
<feature type="region of interest" description="Disordered" evidence="2">
    <location>
        <begin position="185"/>
        <end position="206"/>
    </location>
</feature>
<dbReference type="Gene3D" id="1.20.5.340">
    <property type="match status" value="1"/>
</dbReference>
<dbReference type="GO" id="GO:0034237">
    <property type="term" value="F:protein kinase A regulatory subunit binding"/>
    <property type="evidence" value="ECO:0007669"/>
    <property type="project" value="TreeGrafter"/>
</dbReference>
<evidence type="ECO:0000259" key="3">
    <source>
        <dbReference type="PROSITE" id="PS51082"/>
    </source>
</evidence>
<evidence type="ECO:0000313" key="4">
    <source>
        <dbReference type="EMBL" id="GAA0173695.1"/>
    </source>
</evidence>
<keyword evidence="5" id="KW-1185">Reference proteome</keyword>
<dbReference type="GO" id="GO:0030036">
    <property type="term" value="P:actin cytoskeleton organization"/>
    <property type="evidence" value="ECO:0007669"/>
    <property type="project" value="InterPro"/>
</dbReference>
<feature type="compositionally biased region" description="Polar residues" evidence="2">
    <location>
        <begin position="801"/>
        <end position="813"/>
    </location>
</feature>
<dbReference type="GO" id="GO:0071933">
    <property type="term" value="F:Arp2/3 complex binding"/>
    <property type="evidence" value="ECO:0007669"/>
    <property type="project" value="TreeGrafter"/>
</dbReference>
<feature type="compositionally biased region" description="Basic residues" evidence="2">
    <location>
        <begin position="185"/>
        <end position="196"/>
    </location>
</feature>
<evidence type="ECO:0000256" key="1">
    <source>
        <dbReference type="ARBA" id="ARBA00006993"/>
    </source>
</evidence>
<name>A0AAV3RBN3_LITER</name>
<evidence type="ECO:0000256" key="2">
    <source>
        <dbReference type="SAM" id="MobiDB-lite"/>
    </source>
</evidence>
<comment type="caution">
    <text evidence="4">The sequence shown here is derived from an EMBL/GenBank/DDBJ whole genome shotgun (WGS) entry which is preliminary data.</text>
</comment>
<proteinExistence type="inferred from homology"/>
<dbReference type="Gene3D" id="6.10.280.150">
    <property type="match status" value="2"/>
</dbReference>
<sequence>MALSRYEIRNEYSLADPELYKSANKDDPEALLEGIAMAGLVGVLRQLGDLAQFAAEVFHNLHEEMMATAARGHSLKSRIQQLEVEFPLIEKAFLSQTNYSAFFYTAGIDWHLNMCVDQNYITREDLPRFMMDSYKEARGPPRLFLLDKFDVVGDGACLKRYTDPSFYKVETASLGITKADVQRDKKVRKGKRRLSHGRNGETPEVIPTPHAKLHQLLLEECVENRVSDPARRVMLKRRLNGFPFDLKTGQSYMKKVLRDPPPDYRELHEVCYSSPLKLLDNNLMPEHVKEKFGSESPDVELTHKSPSISPDLNDGVLNDSITEMEFETSNESDHFKPEFEKDEVGLKGPSLQLTNENPSMTPHLRDAVPNISTDEGVFEAFGIESKYLPKAKAGLEVGNITSILYEDVVEKQIMVDKVRKSEGSIGYQSDDVASDVENYMDAVATMESEREIDSELRREGNLNVLSNRKRVSDLDAAMPSREAHFSDSQSMGSSTLSDDGTSSSKKCKSNSSYSSSPQFLAKMTHLVDEVSDEINSYSETGEIKSISRPLKWRGRTRNAGGSKVTAFPTYSSDDIEQTFSSTDVSPGVFVHRDADASVGENEVSQLKSGLLFAEEVPGAEPSNPTESESKMSLNACDSTSSATTLQIEYDSSFRGVAENHLLDNGEVKHLTEHSSSKPITSDDTCFTEGYGDQYMEEVVDEPIYLLQDVSLTSCTIDGAPLECEENLSSSPKYQPLTELANDNPRMSEHPSKPSLKELSENGLHEDLQNDESGAREVLDVLYSDYVHPSSCTDDTAEEVTSKSSFQKMPQSGDTENDFEGYPVVNQIDSQVTIMPPAEEQSMEPRLPELETNNRAIDTESIDDNLVKAVSPSKEVEVEERPISPFQRDPCCKNSLISGITDILQPLDPADSSIDNQIEEQFLAMSEEQFPDTSLLDTQNYSDGADHNVIILDRSTMALPAGEITVDMGDQALSGILKVGDTIDIQAPVVLGSVPQPNVETSDNGDEIPHELSSLAVIVERGVSAAGETDLGKESLKNCALNEMQASVTADDRLMHNAARVKTSSDQIINLHELARVVGEELEGVASRTDLGEELEGITENVKSSDVDVKGGRTESNQDGVDAEVPLSVMYCESVTEEKENTQKVPSLLIDYDHSESRILFKLSNSVSESSLHTDVIGSSTLEQSEFHMNGVRAEKNSLDDDTVDSLPVPIYHNVEEQKVTLPLQQLDEETEVVRIPGESKMHSYITDSSVLNESSSKFAHSNASSMSTDCVVEERKDKMSLHQLDKEKNEVFPIAGQSDVMLEPQLTQKMNSDILGEEGVSGVDSIYFSRNLLGQQLDSELLPWEKPTIDSVNQHNKPIGSVSLAFGLLPEAVNNDPVEMPPLPPLPPVQWRMWKNQQAYLSHEQAVLPYNNILFPSTSLSAADQRAETSKLILPSHADAAENSLLTYESTLDTSDQDCPSSLKLPLTVNTTHLQCLGEVQPVDQDLPFPLSNSNLLSLGGLQSLHNNSLLPEHEADLDVTEIHSPDKNLLLNANNKFPSLSESHSLYQNLPLPAKLNEMPQYDDHTGTSLNPSSSGTNGDAASACDVELLVDSETVVQFNKSQETSQNKILDQGSASSQSNGSNDASALPPKIENEQPHDMILCLEGEVGWPAQDEFKQSNVRPMKIPRQRNPLMDAVIALDKSKLRKVTEQPRTQIQKSDDRDSVLENLQLKKVTEQPRTQIQKADERDAVLENLQLRKVTEQPRTQIQKADGRDSLLEQIRSRSFNLKPTVVSRPGVQGPTTNLKLAAILEKAKTIRQAFAGSDEDDDDDSWSDS</sequence>
<dbReference type="PROSITE" id="PS51082">
    <property type="entry name" value="WH2"/>
    <property type="match status" value="1"/>
</dbReference>
<dbReference type="PANTHER" id="PTHR12902">
    <property type="entry name" value="WASP-1"/>
    <property type="match status" value="1"/>
</dbReference>
<evidence type="ECO:0000313" key="5">
    <source>
        <dbReference type="Proteomes" id="UP001454036"/>
    </source>
</evidence>
<dbReference type="GO" id="GO:0005856">
    <property type="term" value="C:cytoskeleton"/>
    <property type="evidence" value="ECO:0007669"/>
    <property type="project" value="UniProtKB-SubCell"/>
</dbReference>
<dbReference type="GO" id="GO:2000601">
    <property type="term" value="P:positive regulation of Arp2/3 complex-mediated actin nucleation"/>
    <property type="evidence" value="ECO:0007669"/>
    <property type="project" value="TreeGrafter"/>
</dbReference>
<protein>
    <submittedName>
        <fullName evidence="4">Non-motor actin binding protein</fullName>
    </submittedName>
</protein>
<reference evidence="4 5" key="1">
    <citation type="submission" date="2024-01" db="EMBL/GenBank/DDBJ databases">
        <title>The complete chloroplast genome sequence of Lithospermum erythrorhizon: insights into the phylogenetic relationship among Boraginaceae species and the maternal lineages of purple gromwells.</title>
        <authorList>
            <person name="Okada T."/>
            <person name="Watanabe K."/>
        </authorList>
    </citation>
    <scope>NUCLEOTIDE SEQUENCE [LARGE SCALE GENOMIC DNA]</scope>
</reference>
<feature type="region of interest" description="Disordered" evidence="2">
    <location>
        <begin position="1558"/>
        <end position="1582"/>
    </location>
</feature>
<gene>
    <name evidence="4" type="ORF">LIER_27257</name>
</gene>
<feature type="region of interest" description="Disordered" evidence="2">
    <location>
        <begin position="1601"/>
        <end position="1634"/>
    </location>
</feature>
<feature type="region of interest" description="Disordered" evidence="2">
    <location>
        <begin position="725"/>
        <end position="757"/>
    </location>
</feature>
<accession>A0AAV3RBN3</accession>
<feature type="domain" description="WH2" evidence="3">
    <location>
        <begin position="1755"/>
        <end position="1773"/>
    </location>
</feature>
<feature type="compositionally biased region" description="Low complexity" evidence="2">
    <location>
        <begin position="1613"/>
        <end position="1628"/>
    </location>
</feature>
<organism evidence="4 5">
    <name type="scientific">Lithospermum erythrorhizon</name>
    <name type="common">Purple gromwell</name>
    <name type="synonym">Lithospermum officinale var. erythrorhizon</name>
    <dbReference type="NCBI Taxonomy" id="34254"/>
    <lineage>
        <taxon>Eukaryota</taxon>
        <taxon>Viridiplantae</taxon>
        <taxon>Streptophyta</taxon>
        <taxon>Embryophyta</taxon>
        <taxon>Tracheophyta</taxon>
        <taxon>Spermatophyta</taxon>
        <taxon>Magnoliopsida</taxon>
        <taxon>eudicotyledons</taxon>
        <taxon>Gunneridae</taxon>
        <taxon>Pentapetalae</taxon>
        <taxon>asterids</taxon>
        <taxon>lamiids</taxon>
        <taxon>Boraginales</taxon>
        <taxon>Boraginaceae</taxon>
        <taxon>Boraginoideae</taxon>
        <taxon>Lithospermeae</taxon>
        <taxon>Lithospermum</taxon>
    </lineage>
</organism>
<dbReference type="Proteomes" id="UP001454036">
    <property type="component" value="Unassembled WGS sequence"/>
</dbReference>
<dbReference type="InterPro" id="IPR003124">
    <property type="entry name" value="WH2_dom"/>
</dbReference>
<feature type="compositionally biased region" description="Basic and acidic residues" evidence="2">
    <location>
        <begin position="745"/>
        <end position="757"/>
    </location>
</feature>
<dbReference type="InterPro" id="IPR028288">
    <property type="entry name" value="SCAR/WAVE_fam"/>
</dbReference>
<feature type="compositionally biased region" description="Low complexity" evidence="2">
    <location>
        <begin position="490"/>
        <end position="515"/>
    </location>
</feature>
<feature type="compositionally biased region" description="Polar residues" evidence="2">
    <location>
        <begin position="1601"/>
        <end position="1611"/>
    </location>
</feature>
<feature type="compositionally biased region" description="Polar residues" evidence="2">
    <location>
        <begin position="1568"/>
        <end position="1581"/>
    </location>
</feature>
<feature type="region of interest" description="Disordered" evidence="2">
    <location>
        <begin position="473"/>
        <end position="515"/>
    </location>
</feature>
<dbReference type="GO" id="GO:0003779">
    <property type="term" value="F:actin binding"/>
    <property type="evidence" value="ECO:0007669"/>
    <property type="project" value="UniProtKB-KW"/>
</dbReference>
<feature type="region of interest" description="Disordered" evidence="2">
    <location>
        <begin position="293"/>
        <end position="314"/>
    </location>
</feature>
<dbReference type="PANTHER" id="PTHR12902:SF1">
    <property type="entry name" value="WISKOTT-ALDRICH SYNDROME PROTEIN FAMILY MEMBER"/>
    <property type="match status" value="1"/>
</dbReference>
<dbReference type="EMBL" id="BAABME010008725">
    <property type="protein sequence ID" value="GAA0173695.1"/>
    <property type="molecule type" value="Genomic_DNA"/>
</dbReference>
<feature type="region of interest" description="Disordered" evidence="2">
    <location>
        <begin position="789"/>
        <end position="817"/>
    </location>
</feature>